<dbReference type="AlphaFoldDB" id="A0AAD4BUK2"/>
<organism evidence="3 4">
    <name type="scientific">Boletus edulis BED1</name>
    <dbReference type="NCBI Taxonomy" id="1328754"/>
    <lineage>
        <taxon>Eukaryota</taxon>
        <taxon>Fungi</taxon>
        <taxon>Dikarya</taxon>
        <taxon>Basidiomycota</taxon>
        <taxon>Agaricomycotina</taxon>
        <taxon>Agaricomycetes</taxon>
        <taxon>Agaricomycetidae</taxon>
        <taxon>Boletales</taxon>
        <taxon>Boletineae</taxon>
        <taxon>Boletaceae</taxon>
        <taxon>Boletoideae</taxon>
        <taxon>Boletus</taxon>
    </lineage>
</organism>
<sequence>MMHAKSACDSPSKRPVPRFRLSRNAKPMDMEDAKMVLDIILRPSLQLCKLALGCSALIALKRSKKTVIPGDDTSSTSPETLQKRVRFNERPITISRRSIFERCRKNSTSSPTRSCLVIRLNDNPCHNPSESSPLETDDRSVYEDCLSDYPGFLTDLQIFDGSEPLDTRSPRRIRKSEFYETETGIATFDRTGYANYCLSRWLDKQREEAQAPKKLVFDDPVFLPWSNPTLSPPSRHSSGAACPMPPPLPPPPLPRSIYRPPRSLPRRIWTYVEDELQNAIAVFIIGLFIHICLFLFLLYDILTRGLIPSDD</sequence>
<feature type="region of interest" description="Disordered" evidence="1">
    <location>
        <begin position="1"/>
        <end position="24"/>
    </location>
</feature>
<protein>
    <submittedName>
        <fullName evidence="3">Uncharacterized protein</fullName>
    </submittedName>
</protein>
<reference evidence="3" key="2">
    <citation type="journal article" date="2020" name="Nat. Commun.">
        <title>Large-scale genome sequencing of mycorrhizal fungi provides insights into the early evolution of symbiotic traits.</title>
        <authorList>
            <person name="Miyauchi S."/>
            <person name="Kiss E."/>
            <person name="Kuo A."/>
            <person name="Drula E."/>
            <person name="Kohler A."/>
            <person name="Sanchez-Garcia M."/>
            <person name="Morin E."/>
            <person name="Andreopoulos B."/>
            <person name="Barry K.W."/>
            <person name="Bonito G."/>
            <person name="Buee M."/>
            <person name="Carver A."/>
            <person name="Chen C."/>
            <person name="Cichocki N."/>
            <person name="Clum A."/>
            <person name="Culley D."/>
            <person name="Crous P.W."/>
            <person name="Fauchery L."/>
            <person name="Girlanda M."/>
            <person name="Hayes R.D."/>
            <person name="Keri Z."/>
            <person name="LaButti K."/>
            <person name="Lipzen A."/>
            <person name="Lombard V."/>
            <person name="Magnuson J."/>
            <person name="Maillard F."/>
            <person name="Murat C."/>
            <person name="Nolan M."/>
            <person name="Ohm R.A."/>
            <person name="Pangilinan J."/>
            <person name="Pereira M.F."/>
            <person name="Perotto S."/>
            <person name="Peter M."/>
            <person name="Pfister S."/>
            <person name="Riley R."/>
            <person name="Sitrit Y."/>
            <person name="Stielow J.B."/>
            <person name="Szollosi G."/>
            <person name="Zifcakova L."/>
            <person name="Stursova M."/>
            <person name="Spatafora J.W."/>
            <person name="Tedersoo L."/>
            <person name="Vaario L.M."/>
            <person name="Yamada A."/>
            <person name="Yan M."/>
            <person name="Wang P."/>
            <person name="Xu J."/>
            <person name="Bruns T."/>
            <person name="Baldrian P."/>
            <person name="Vilgalys R."/>
            <person name="Dunand C."/>
            <person name="Henrissat B."/>
            <person name="Grigoriev I.V."/>
            <person name="Hibbett D."/>
            <person name="Nagy L.G."/>
            <person name="Martin F.M."/>
        </authorList>
    </citation>
    <scope>NUCLEOTIDE SEQUENCE</scope>
    <source>
        <strain evidence="3">BED1</strain>
    </source>
</reference>
<evidence type="ECO:0000256" key="1">
    <source>
        <dbReference type="SAM" id="MobiDB-lite"/>
    </source>
</evidence>
<accession>A0AAD4BUK2</accession>
<dbReference type="Proteomes" id="UP001194468">
    <property type="component" value="Unassembled WGS sequence"/>
</dbReference>
<keyword evidence="2" id="KW-0472">Membrane</keyword>
<feature type="transmembrane region" description="Helical" evidence="2">
    <location>
        <begin position="279"/>
        <end position="299"/>
    </location>
</feature>
<evidence type="ECO:0000313" key="4">
    <source>
        <dbReference type="Proteomes" id="UP001194468"/>
    </source>
</evidence>
<comment type="caution">
    <text evidence="3">The sequence shown here is derived from an EMBL/GenBank/DDBJ whole genome shotgun (WGS) entry which is preliminary data.</text>
</comment>
<evidence type="ECO:0000313" key="3">
    <source>
        <dbReference type="EMBL" id="KAF8439997.1"/>
    </source>
</evidence>
<name>A0AAD4BUK2_BOLED</name>
<evidence type="ECO:0000256" key="2">
    <source>
        <dbReference type="SAM" id="Phobius"/>
    </source>
</evidence>
<keyword evidence="4" id="KW-1185">Reference proteome</keyword>
<proteinExistence type="predicted"/>
<keyword evidence="2" id="KW-1133">Transmembrane helix</keyword>
<reference evidence="3" key="1">
    <citation type="submission" date="2019-10" db="EMBL/GenBank/DDBJ databases">
        <authorList>
            <consortium name="DOE Joint Genome Institute"/>
            <person name="Kuo A."/>
            <person name="Miyauchi S."/>
            <person name="Kiss E."/>
            <person name="Drula E."/>
            <person name="Kohler A."/>
            <person name="Sanchez-Garcia M."/>
            <person name="Andreopoulos B."/>
            <person name="Barry K.W."/>
            <person name="Bonito G."/>
            <person name="Buee M."/>
            <person name="Carver A."/>
            <person name="Chen C."/>
            <person name="Cichocki N."/>
            <person name="Clum A."/>
            <person name="Culley D."/>
            <person name="Crous P.W."/>
            <person name="Fauchery L."/>
            <person name="Girlanda M."/>
            <person name="Hayes R."/>
            <person name="Keri Z."/>
            <person name="LaButti K."/>
            <person name="Lipzen A."/>
            <person name="Lombard V."/>
            <person name="Magnuson J."/>
            <person name="Maillard F."/>
            <person name="Morin E."/>
            <person name="Murat C."/>
            <person name="Nolan M."/>
            <person name="Ohm R."/>
            <person name="Pangilinan J."/>
            <person name="Pereira M."/>
            <person name="Perotto S."/>
            <person name="Peter M."/>
            <person name="Riley R."/>
            <person name="Sitrit Y."/>
            <person name="Stielow B."/>
            <person name="Szollosi G."/>
            <person name="Zifcakova L."/>
            <person name="Stursova M."/>
            <person name="Spatafora J.W."/>
            <person name="Tedersoo L."/>
            <person name="Vaario L.-M."/>
            <person name="Yamada A."/>
            <person name="Yan M."/>
            <person name="Wang P."/>
            <person name="Xu J."/>
            <person name="Bruns T."/>
            <person name="Baldrian P."/>
            <person name="Vilgalys R."/>
            <person name="Henrissat B."/>
            <person name="Grigoriev I.V."/>
            <person name="Hibbett D."/>
            <person name="Nagy L.G."/>
            <person name="Martin F.M."/>
        </authorList>
    </citation>
    <scope>NUCLEOTIDE SEQUENCE</scope>
    <source>
        <strain evidence="3">BED1</strain>
    </source>
</reference>
<gene>
    <name evidence="3" type="ORF">L210DRAFT_2194801</name>
</gene>
<keyword evidence="2" id="KW-0812">Transmembrane</keyword>
<dbReference type="EMBL" id="WHUW01000013">
    <property type="protein sequence ID" value="KAF8439997.1"/>
    <property type="molecule type" value="Genomic_DNA"/>
</dbReference>